<evidence type="ECO:0000256" key="7">
    <source>
        <dbReference type="ARBA" id="ARBA00023136"/>
    </source>
</evidence>
<dbReference type="Gene3D" id="3.40.50.300">
    <property type="entry name" value="P-loop containing nucleotide triphosphate hydrolases"/>
    <property type="match status" value="2"/>
</dbReference>
<keyword evidence="7 9" id="KW-0472">Membrane</keyword>
<dbReference type="GO" id="GO:0005737">
    <property type="term" value="C:cytoplasm"/>
    <property type="evidence" value="ECO:0007669"/>
    <property type="project" value="UniProtKB-ARBA"/>
</dbReference>
<dbReference type="GO" id="GO:0140359">
    <property type="term" value="F:ABC-type transporter activity"/>
    <property type="evidence" value="ECO:0007669"/>
    <property type="project" value="InterPro"/>
</dbReference>
<feature type="region of interest" description="Disordered" evidence="8">
    <location>
        <begin position="716"/>
        <end position="743"/>
    </location>
</feature>
<feature type="transmembrane region" description="Helical" evidence="9">
    <location>
        <begin position="341"/>
        <end position="359"/>
    </location>
</feature>
<comment type="caution">
    <text evidence="12">The sequence shown here is derived from an EMBL/GenBank/DDBJ whole genome shotgun (WGS) entry which is preliminary data.</text>
</comment>
<evidence type="ECO:0000313" key="14">
    <source>
        <dbReference type="Proteomes" id="UP000003656"/>
    </source>
</evidence>
<reference evidence="13 15" key="2">
    <citation type="submission" date="2014-03" db="EMBL/GenBank/DDBJ databases">
        <title>Genomics of Bifidobacteria.</title>
        <authorList>
            <person name="Ventura M."/>
            <person name="Milani C."/>
            <person name="Lugli G.A."/>
        </authorList>
    </citation>
    <scope>NUCLEOTIDE SEQUENCE [LARGE SCALE GENOMIC DNA]</scope>
    <source>
        <strain evidence="13 15">LMG 11596</strain>
    </source>
</reference>
<evidence type="ECO:0000256" key="8">
    <source>
        <dbReference type="SAM" id="MobiDB-lite"/>
    </source>
</evidence>
<feature type="compositionally biased region" description="Low complexity" evidence="8">
    <location>
        <begin position="435"/>
        <end position="447"/>
    </location>
</feature>
<dbReference type="Gene3D" id="1.20.1560.10">
    <property type="entry name" value="ABC transporter type 1, transmembrane domain"/>
    <property type="match status" value="2"/>
</dbReference>
<dbReference type="InterPro" id="IPR011527">
    <property type="entry name" value="ABC1_TM_dom"/>
</dbReference>
<feature type="transmembrane region" description="Helical" evidence="9">
    <location>
        <begin position="902"/>
        <end position="921"/>
    </location>
</feature>
<dbReference type="GO" id="GO:0016887">
    <property type="term" value="F:ATP hydrolysis activity"/>
    <property type="evidence" value="ECO:0007669"/>
    <property type="project" value="InterPro"/>
</dbReference>
<keyword evidence="2" id="KW-0813">Transport</keyword>
<dbReference type="PROSITE" id="PS00211">
    <property type="entry name" value="ABC_TRANSPORTER_1"/>
    <property type="match status" value="2"/>
</dbReference>
<evidence type="ECO:0000259" key="11">
    <source>
        <dbReference type="PROSITE" id="PS50929"/>
    </source>
</evidence>
<feature type="transmembrane region" description="Helical" evidence="9">
    <location>
        <begin position="993"/>
        <end position="1015"/>
    </location>
</feature>
<dbReference type="SUPFAM" id="SSF90123">
    <property type="entry name" value="ABC transporter transmembrane region"/>
    <property type="match status" value="2"/>
</dbReference>
<feature type="transmembrane region" description="Helical" evidence="9">
    <location>
        <begin position="212"/>
        <end position="232"/>
    </location>
</feature>
<keyword evidence="5 12" id="KW-0067">ATP-binding</keyword>
<dbReference type="Pfam" id="PF00005">
    <property type="entry name" value="ABC_tran"/>
    <property type="match status" value="2"/>
</dbReference>
<sequence length="1330" mass="143946">MVDKRLFGIAPGTGKLVAAKVLALWANLLASIALVYTFVSLLGVLLLQADRHAPHPACLHMGGLHAQPDLESTLGCTTRLHLADAFWPLGTDPDSVAHIWQTYWPLPTILWYVLIFVCLALVKFLATRAASTFGVSAGERVKIALRQRLYQKLVDLGPSYAQRVRTSDVIQSMGEGIDQIQSFFNLFLPQLCYAILAPITLFIFVAPINLPAALVLLCCVPLIVLIVGLVAMRASRVFKQYWGKYTDMGAAFLDNLQGLETLKDFDTDEHAAKQLDQQAQDFREMTMKVLQIQLRSLTAMDIVAFGGAAAGIITAVCQYVANGSTTFHLDFGSFAFLDGPYVTVAGVVIIVLLSAEFFIPVRQLGSFFHVAMNGMTSTKRIFTLLDAPEPERGTQSLPADTASIGLVLRGVGYSYDDVASETGDSGPAVRPANLPTAHTSPTSPTATRDAIQSVSFTARPGTLTAVVGQSGSGKSTLAAVLAGQLTGYAGLVTLRAHTATQSSLDSSGTNYELSNFTLASLSQAVTLVDARSYLFTGTVRDNLLMANPQASDDQLMQACAAAHIDAFIQSKAEGLDFQIEPDAANLSGGQRQRLALARALLHDSPVLILDEITSSVDVDSEQLIMQTVHDLAKTHTVIMVTHRLANAVDADNVIVMDQGHVAEEGTHQQLMDAEGLYARMFTTQQQVEHVGKRTGAALTQPLQYGAPAMLQPAYEEPSNVTHAATDGSAQPRHAEETANASKRQADKALVQRLLREAAPLKKEMILACIFGTVGHLAATFVPVFGVIAIFCATGNPVWGMGLSMALTCCGICAAIRGILRYYEQYRNHDMAFRLLALLRHNAFAALRRLAPAKLEGHGKGELITLITTDVELLEIFFAHTISPVVIACATSLLYIITAFALFNPWIAVLMIVAYLIVGWLCPKMFGTSLQRYGTAIRDDSALLSNEMLDDMRGLAQIVHLEQADKRLARLMRLSGALRSQYVRMAERNGSFGGVTNAIVLLFGAIAAFITIGMGVSNPMNIGFDVTSFTLFVSSFGPVLALSALPGDLTQTFASARRLFALQDEVPSVVEQGRERPQYDGMAMRNVTFAYPTALQKSTEQNAAPTNRNVLESFNLDVPVTGILGLQGPSGRGKSTILKLLMRYRDPQTGSVTMSNCKLPDVDAGYRRHVQAMMGQETYLFDATVRDNLRIANHGASDAQLWHALEQASALELVQSMPDGLDTQVGELGNRMSQGERQRIGLARVFLRDADLILLDEPTSRLDALNEAYILQSINELAQSRNKLSEPEPDMKGAAPDVQEGGVQGGSRSLAVVLVSHRDSTMRICDSVLQI</sequence>
<evidence type="ECO:0000256" key="5">
    <source>
        <dbReference type="ARBA" id="ARBA00022840"/>
    </source>
</evidence>
<feature type="transmembrane region" description="Helical" evidence="9">
    <location>
        <begin position="21"/>
        <end position="47"/>
    </location>
</feature>
<feature type="region of interest" description="Disordered" evidence="8">
    <location>
        <begin position="422"/>
        <end position="448"/>
    </location>
</feature>
<dbReference type="InterPro" id="IPR036640">
    <property type="entry name" value="ABC1_TM_sf"/>
</dbReference>
<dbReference type="PANTHER" id="PTHR24221">
    <property type="entry name" value="ATP-BINDING CASSETTE SUB-FAMILY B"/>
    <property type="match status" value="1"/>
</dbReference>
<evidence type="ECO:0000259" key="10">
    <source>
        <dbReference type="PROSITE" id="PS50893"/>
    </source>
</evidence>
<dbReference type="PANTHER" id="PTHR24221:SF654">
    <property type="entry name" value="ATP-BINDING CASSETTE SUB-FAMILY B MEMBER 6"/>
    <property type="match status" value="1"/>
</dbReference>
<dbReference type="RefSeq" id="WP_006295752.1">
    <property type="nucleotide sequence ID" value="NZ_ABXB03000005.1"/>
</dbReference>
<protein>
    <submittedName>
        <fullName evidence="13">ABC transporter ATP-binding protein</fullName>
        <ecNumber evidence="13">3.6.3.44</ecNumber>
    </submittedName>
    <submittedName>
        <fullName evidence="12">ABC transporter, ATP-binding protein</fullName>
    </submittedName>
</protein>
<dbReference type="EMBL" id="ABXB03000005">
    <property type="protein sequence ID" value="EFA22185.1"/>
    <property type="molecule type" value="Genomic_DNA"/>
</dbReference>
<dbReference type="GO" id="GO:0005524">
    <property type="term" value="F:ATP binding"/>
    <property type="evidence" value="ECO:0007669"/>
    <property type="project" value="UniProtKB-KW"/>
</dbReference>
<dbReference type="GO" id="GO:0005886">
    <property type="term" value="C:plasma membrane"/>
    <property type="evidence" value="ECO:0007669"/>
    <property type="project" value="UniProtKB-SubCell"/>
</dbReference>
<proteinExistence type="predicted"/>
<comment type="subcellular location">
    <subcellularLocation>
        <location evidence="1">Cell membrane</location>
        <topology evidence="1">Multi-pass membrane protein</topology>
    </subcellularLocation>
</comment>
<feature type="region of interest" description="Disordered" evidence="8">
    <location>
        <begin position="1281"/>
        <end position="1303"/>
    </location>
</feature>
<feature type="domain" description="ABC transporter" evidence="10">
    <location>
        <begin position="1081"/>
        <end position="1330"/>
    </location>
</feature>
<feature type="domain" description="ABC transmembrane type-1" evidence="11">
    <location>
        <begin position="105"/>
        <end position="373"/>
    </location>
</feature>
<dbReference type="SMART" id="SM00382">
    <property type="entry name" value="AAA"/>
    <property type="match status" value="2"/>
</dbReference>
<dbReference type="CDD" id="cd18781">
    <property type="entry name" value="ABC_6TM_AarD_CydDC_like"/>
    <property type="match status" value="1"/>
</dbReference>
<dbReference type="PROSITE" id="PS50929">
    <property type="entry name" value="ABC_TM1F"/>
    <property type="match status" value="2"/>
</dbReference>
<dbReference type="FunFam" id="3.40.50.300:FF:000604">
    <property type="entry name" value="ABC transporter B family member 28"/>
    <property type="match status" value="1"/>
</dbReference>
<dbReference type="EC" id="3.6.3.44" evidence="13"/>
<dbReference type="InterPro" id="IPR027417">
    <property type="entry name" value="P-loop_NTPase"/>
</dbReference>
<name>D1NWM6_9BIFI</name>
<feature type="transmembrane region" description="Helical" evidence="9">
    <location>
        <begin position="764"/>
        <end position="790"/>
    </location>
</feature>
<evidence type="ECO:0000313" key="15">
    <source>
        <dbReference type="Proteomes" id="UP000029074"/>
    </source>
</evidence>
<evidence type="ECO:0000256" key="9">
    <source>
        <dbReference type="SAM" id="Phobius"/>
    </source>
</evidence>
<evidence type="ECO:0000256" key="6">
    <source>
        <dbReference type="ARBA" id="ARBA00022989"/>
    </source>
</evidence>
<keyword evidence="4" id="KW-0547">Nucleotide-binding</keyword>
<dbReference type="eggNOG" id="COG1132">
    <property type="taxonomic scope" value="Bacteria"/>
</dbReference>
<feature type="transmembrane region" description="Helical" evidence="9">
    <location>
        <begin position="297"/>
        <end position="321"/>
    </location>
</feature>
<evidence type="ECO:0000313" key="12">
    <source>
        <dbReference type="EMBL" id="EFA22185.1"/>
    </source>
</evidence>
<keyword evidence="13" id="KW-0378">Hydrolase</keyword>
<feature type="transmembrane region" description="Helical" evidence="9">
    <location>
        <begin position="183"/>
        <end position="206"/>
    </location>
</feature>
<feature type="domain" description="ABC transmembrane type-1" evidence="11">
    <location>
        <begin position="765"/>
        <end position="1050"/>
    </location>
</feature>
<evidence type="ECO:0000313" key="13">
    <source>
        <dbReference type="EMBL" id="KFI59076.1"/>
    </source>
</evidence>
<keyword evidence="6 9" id="KW-1133">Transmembrane helix</keyword>
<dbReference type="Proteomes" id="UP000003656">
    <property type="component" value="Unassembled WGS sequence"/>
</dbReference>
<feature type="transmembrane region" description="Helical" evidence="9">
    <location>
        <begin position="796"/>
        <end position="819"/>
    </location>
</feature>
<gene>
    <name evidence="13" type="ORF">BGLCM_0660</name>
    <name evidence="12" type="ORF">BIFGAL_04280</name>
</gene>
<dbReference type="InterPro" id="IPR039421">
    <property type="entry name" value="Type_1_exporter"/>
</dbReference>
<dbReference type="EMBL" id="JGYW01000004">
    <property type="protein sequence ID" value="KFI59076.1"/>
    <property type="molecule type" value="Genomic_DNA"/>
</dbReference>
<evidence type="ECO:0000256" key="4">
    <source>
        <dbReference type="ARBA" id="ARBA00022741"/>
    </source>
</evidence>
<dbReference type="PROSITE" id="PS50893">
    <property type="entry name" value="ABC_TRANSPORTER_2"/>
    <property type="match status" value="2"/>
</dbReference>
<dbReference type="InterPro" id="IPR003593">
    <property type="entry name" value="AAA+_ATPase"/>
</dbReference>
<feature type="transmembrane region" description="Helical" evidence="9">
    <location>
        <begin position="875"/>
        <end position="896"/>
    </location>
</feature>
<accession>D1NWM6</accession>
<feature type="transmembrane region" description="Helical" evidence="9">
    <location>
        <begin position="109"/>
        <end position="126"/>
    </location>
</feature>
<dbReference type="eggNOG" id="COG4988">
    <property type="taxonomic scope" value="Bacteria"/>
</dbReference>
<dbReference type="SUPFAM" id="SSF52540">
    <property type="entry name" value="P-loop containing nucleoside triphosphate hydrolases"/>
    <property type="match status" value="2"/>
</dbReference>
<dbReference type="InterPro" id="IPR017871">
    <property type="entry name" value="ABC_transporter-like_CS"/>
</dbReference>
<dbReference type="Proteomes" id="UP000029074">
    <property type="component" value="Unassembled WGS sequence"/>
</dbReference>
<dbReference type="Pfam" id="PF00664">
    <property type="entry name" value="ABC_membrane"/>
    <property type="match status" value="2"/>
</dbReference>
<keyword evidence="15" id="KW-1185">Reference proteome</keyword>
<reference evidence="12 14" key="1">
    <citation type="submission" date="2009-11" db="EMBL/GenBank/DDBJ databases">
        <authorList>
            <person name="Weinstock G."/>
            <person name="Sodergren E."/>
            <person name="Clifton S."/>
            <person name="Fulton L."/>
            <person name="Fulton B."/>
            <person name="Courtney L."/>
            <person name="Fronick C."/>
            <person name="Harrison M."/>
            <person name="Strong C."/>
            <person name="Farmer C."/>
            <person name="Delahaunty K."/>
            <person name="Markovic C."/>
            <person name="Hall O."/>
            <person name="Minx P."/>
            <person name="Tomlinson C."/>
            <person name="Mitreva M."/>
            <person name="Nelson J."/>
            <person name="Hou S."/>
            <person name="Wollam A."/>
            <person name="Pepin K.H."/>
            <person name="Johnson M."/>
            <person name="Bhonagiri V."/>
            <person name="Nash W.E."/>
            <person name="Warren W."/>
            <person name="Chinwalla A."/>
            <person name="Mardis E.R."/>
            <person name="Wilson R.K."/>
        </authorList>
    </citation>
    <scope>NUCLEOTIDE SEQUENCE [LARGE SCALE GENOMIC DNA]</scope>
    <source>
        <strain evidence="12 14">DSM 20093</strain>
    </source>
</reference>
<evidence type="ECO:0000256" key="3">
    <source>
        <dbReference type="ARBA" id="ARBA00022692"/>
    </source>
</evidence>
<feature type="domain" description="ABC transporter" evidence="10">
    <location>
        <begin position="429"/>
        <end position="683"/>
    </location>
</feature>
<dbReference type="STRING" id="561180.BIFGAL_04280"/>
<dbReference type="GO" id="GO:0034040">
    <property type="term" value="F:ATPase-coupled lipid transmembrane transporter activity"/>
    <property type="evidence" value="ECO:0007669"/>
    <property type="project" value="TreeGrafter"/>
</dbReference>
<evidence type="ECO:0000256" key="2">
    <source>
        <dbReference type="ARBA" id="ARBA00022448"/>
    </source>
</evidence>
<organism evidence="12 14">
    <name type="scientific">Bifidobacterium gallicum DSM 20093 = LMG 11596</name>
    <dbReference type="NCBI Taxonomy" id="561180"/>
    <lineage>
        <taxon>Bacteria</taxon>
        <taxon>Bacillati</taxon>
        <taxon>Actinomycetota</taxon>
        <taxon>Actinomycetes</taxon>
        <taxon>Bifidobacteriales</taxon>
        <taxon>Bifidobacteriaceae</taxon>
        <taxon>Bifidobacterium</taxon>
    </lineage>
</organism>
<dbReference type="InterPro" id="IPR003439">
    <property type="entry name" value="ABC_transporter-like_ATP-bd"/>
</dbReference>
<keyword evidence="3 9" id="KW-0812">Transmembrane</keyword>
<evidence type="ECO:0000256" key="1">
    <source>
        <dbReference type="ARBA" id="ARBA00004651"/>
    </source>
</evidence>
<dbReference type="OrthoDB" id="9806127at2"/>